<evidence type="ECO:0000313" key="2">
    <source>
        <dbReference type="EMBL" id="MBR8827921.1"/>
    </source>
</evidence>
<name>A0A941JS56_9CHRO</name>
<keyword evidence="1" id="KW-1133">Transmembrane helix</keyword>
<protein>
    <submittedName>
        <fullName evidence="2">Uncharacterized protein</fullName>
    </submittedName>
</protein>
<feature type="transmembrane region" description="Helical" evidence="1">
    <location>
        <begin position="20"/>
        <end position="39"/>
    </location>
</feature>
<dbReference type="AlphaFoldDB" id="A0A941JS56"/>
<gene>
    <name evidence="2" type="ORF">DSM107014_08465</name>
</gene>
<keyword evidence="1" id="KW-0472">Membrane</keyword>
<dbReference type="Proteomes" id="UP000767446">
    <property type="component" value="Unassembled WGS sequence"/>
</dbReference>
<organism evidence="2 3">
    <name type="scientific">Gomphosphaeria aponina SAG 52.96 = DSM 107014</name>
    <dbReference type="NCBI Taxonomy" id="1521640"/>
    <lineage>
        <taxon>Bacteria</taxon>
        <taxon>Bacillati</taxon>
        <taxon>Cyanobacteriota</taxon>
        <taxon>Cyanophyceae</taxon>
        <taxon>Oscillatoriophycideae</taxon>
        <taxon>Chroococcales</taxon>
        <taxon>Gomphosphaeriaceae</taxon>
        <taxon>Gomphosphaeria</taxon>
    </lineage>
</organism>
<dbReference type="EMBL" id="JADQBC010000048">
    <property type="protein sequence ID" value="MBR8827921.1"/>
    <property type="molecule type" value="Genomic_DNA"/>
</dbReference>
<comment type="caution">
    <text evidence="2">The sequence shown here is derived from an EMBL/GenBank/DDBJ whole genome shotgun (WGS) entry which is preliminary data.</text>
</comment>
<proteinExistence type="predicted"/>
<evidence type="ECO:0000256" key="1">
    <source>
        <dbReference type="SAM" id="Phobius"/>
    </source>
</evidence>
<sequence length="212" mass="23864">MNLFRVRKNIKGGDRLSYYLEFWLPSLILIMVALGQIYLAQTANLSPWKGGGFGMFAAIDAPSMRVIVAEGIDQKGQLLRLDIFDALDDSTVRRMLALARQKDLENIAPQLLSQPIVPTTIQQQATFEKLLGENSNTQIVEQLGKVELTPPGGIKSLPLPLYRLKTAYDPEIPAAMKTLKAVRLQWWKIKFNQGEKRIFAEPLSELIKVGDW</sequence>
<accession>A0A941JS56</accession>
<evidence type="ECO:0000313" key="3">
    <source>
        <dbReference type="Proteomes" id="UP000767446"/>
    </source>
</evidence>
<reference evidence="2" key="1">
    <citation type="submission" date="2021-02" db="EMBL/GenBank/DDBJ databases">
        <title>Metagenome analyses of Stigonema ocellatum DSM 106950, Chlorogloea purpurea SAG 13.99 and Gomphosphaeria aponina DSM 107014.</title>
        <authorList>
            <person name="Marter P."/>
            <person name="Huang S."/>
        </authorList>
    </citation>
    <scope>NUCLEOTIDE SEQUENCE</scope>
    <source>
        <strain evidence="2">JP213</strain>
    </source>
</reference>
<keyword evidence="1" id="KW-0812">Transmembrane</keyword>